<protein>
    <recommendedName>
        <fullName evidence="3">FAD-binding domain-containing protein</fullName>
    </recommendedName>
</protein>
<proteinExistence type="predicted"/>
<evidence type="ECO:0000313" key="5">
    <source>
        <dbReference type="Proteomes" id="UP000031327"/>
    </source>
</evidence>
<dbReference type="Proteomes" id="UP000031327">
    <property type="component" value="Unassembled WGS sequence"/>
</dbReference>
<evidence type="ECO:0000256" key="1">
    <source>
        <dbReference type="ARBA" id="ARBA00023002"/>
    </source>
</evidence>
<organism evidence="4 5">
    <name type="scientific">Pseudoalteromonas luteoviolacea</name>
    <dbReference type="NCBI Taxonomy" id="43657"/>
    <lineage>
        <taxon>Bacteria</taxon>
        <taxon>Pseudomonadati</taxon>
        <taxon>Pseudomonadota</taxon>
        <taxon>Gammaproteobacteria</taxon>
        <taxon>Alteromonadales</taxon>
        <taxon>Pseudoalteromonadaceae</taxon>
        <taxon>Pseudoalteromonas</taxon>
    </lineage>
</organism>
<evidence type="ECO:0000313" key="4">
    <source>
        <dbReference type="EMBL" id="KID57508.1"/>
    </source>
</evidence>
<dbReference type="InterPro" id="IPR036188">
    <property type="entry name" value="FAD/NAD-bd_sf"/>
</dbReference>
<evidence type="ECO:0000256" key="2">
    <source>
        <dbReference type="ARBA" id="ARBA00023033"/>
    </source>
</evidence>
<dbReference type="RefSeq" id="WP_039609279.1">
    <property type="nucleotide sequence ID" value="NZ_JWIC01000005.1"/>
</dbReference>
<sequence length="373" mass="41528">MQNTRRIAIIGAGIAGLSMAIFAKQQGFDVEVFEKHSEISQIGAGVTLWPNALYVLDKMELINAISAVGVQPCCVQQMNQQGQVNSKLDLLQLSQECGYPSISILRKDLMLCLYEQVKQLNILCHFNTPVDNQDIIKLSNQFDLVVGADGRNRSQAREAIFQTPIEPIYQGFINIIGISTTPSNIKNTCIEEFRGSGLRFGIVPATADTCYWAAAWACDINRNYTTKHWVNAAQCQFKRWPAAINTILNTADIHTCNHIFVHDLDPLPYWHQNNVVLIGDAAHASLPTSGQGASQALEDVWHLTNLLNQHETIPDALSLFYQTRINKATTAQTIGRQLAKQFFSDMPQQPVKMDPAKLSSLWMQGLTTPNMIT</sequence>
<name>A0A0C1MS32_9GAMM</name>
<dbReference type="AlphaFoldDB" id="A0A0C1MS32"/>
<dbReference type="Gene3D" id="3.50.50.60">
    <property type="entry name" value="FAD/NAD(P)-binding domain"/>
    <property type="match status" value="1"/>
</dbReference>
<keyword evidence="2" id="KW-0503">Monooxygenase</keyword>
<dbReference type="PRINTS" id="PR00420">
    <property type="entry name" value="RNGMNOXGNASE"/>
</dbReference>
<accession>A0A0C1MS32</accession>
<keyword evidence="1" id="KW-0560">Oxidoreductase</keyword>
<dbReference type="OrthoDB" id="9782160at2"/>
<dbReference type="PANTHER" id="PTHR13789">
    <property type="entry name" value="MONOOXYGENASE"/>
    <property type="match status" value="1"/>
</dbReference>
<dbReference type="Pfam" id="PF01494">
    <property type="entry name" value="FAD_binding_3"/>
    <property type="match status" value="1"/>
</dbReference>
<gene>
    <name evidence="4" type="ORF">JF50_09955</name>
</gene>
<reference evidence="4 5" key="1">
    <citation type="submission" date="2014-12" db="EMBL/GenBank/DDBJ databases">
        <title>Draft Genome Sequence of Pseudoalteromonas luteoviolacea HI1.</title>
        <authorList>
            <person name="Asahina A.Y."/>
            <person name="Hadfield M.G."/>
        </authorList>
    </citation>
    <scope>NUCLEOTIDE SEQUENCE [LARGE SCALE GENOMIC DNA]</scope>
    <source>
        <strain evidence="4 5">HI1</strain>
    </source>
</reference>
<dbReference type="PANTHER" id="PTHR13789:SF309">
    <property type="entry name" value="PUTATIVE (AFU_ORTHOLOGUE AFUA_6G14510)-RELATED"/>
    <property type="match status" value="1"/>
</dbReference>
<dbReference type="InterPro" id="IPR002938">
    <property type="entry name" value="FAD-bd"/>
</dbReference>
<dbReference type="InterPro" id="IPR050493">
    <property type="entry name" value="FAD-dep_Monooxygenase_BioMet"/>
</dbReference>
<comment type="caution">
    <text evidence="4">The sequence shown here is derived from an EMBL/GenBank/DDBJ whole genome shotgun (WGS) entry which is preliminary data.</text>
</comment>
<dbReference type="GO" id="GO:0071949">
    <property type="term" value="F:FAD binding"/>
    <property type="evidence" value="ECO:0007669"/>
    <property type="project" value="InterPro"/>
</dbReference>
<evidence type="ECO:0000259" key="3">
    <source>
        <dbReference type="Pfam" id="PF01494"/>
    </source>
</evidence>
<dbReference type="SUPFAM" id="SSF51905">
    <property type="entry name" value="FAD/NAD(P)-binding domain"/>
    <property type="match status" value="1"/>
</dbReference>
<dbReference type="GO" id="GO:0004497">
    <property type="term" value="F:monooxygenase activity"/>
    <property type="evidence" value="ECO:0007669"/>
    <property type="project" value="UniProtKB-KW"/>
</dbReference>
<dbReference type="EMBL" id="JWIC01000005">
    <property type="protein sequence ID" value="KID57508.1"/>
    <property type="molecule type" value="Genomic_DNA"/>
</dbReference>
<feature type="domain" description="FAD-binding" evidence="3">
    <location>
        <begin position="7"/>
        <end position="310"/>
    </location>
</feature>